<protein>
    <recommendedName>
        <fullName evidence="3">Protein FAR1-RELATED SEQUENCE</fullName>
    </recommendedName>
</protein>
<gene>
    <name evidence="1" type="ORF">POM88_045168</name>
</gene>
<evidence type="ECO:0000313" key="2">
    <source>
        <dbReference type="Proteomes" id="UP001237642"/>
    </source>
</evidence>
<sequence length="113" mass="13335">MKHTIADVFDKEKTHHEKTSFKGRCCIVYGWSSLKHFVWGENLDASEFEACWKYVLEAYDLTDNHWFVEMYECRHLWIPAYFRDDPLLGILHTTSWSESANSFLAITISLVIL</sequence>
<evidence type="ECO:0008006" key="3">
    <source>
        <dbReference type="Google" id="ProtNLM"/>
    </source>
</evidence>
<dbReference type="AlphaFoldDB" id="A0AAD8M5U5"/>
<organism evidence="1 2">
    <name type="scientific">Heracleum sosnowskyi</name>
    <dbReference type="NCBI Taxonomy" id="360622"/>
    <lineage>
        <taxon>Eukaryota</taxon>
        <taxon>Viridiplantae</taxon>
        <taxon>Streptophyta</taxon>
        <taxon>Embryophyta</taxon>
        <taxon>Tracheophyta</taxon>
        <taxon>Spermatophyta</taxon>
        <taxon>Magnoliopsida</taxon>
        <taxon>eudicotyledons</taxon>
        <taxon>Gunneridae</taxon>
        <taxon>Pentapetalae</taxon>
        <taxon>asterids</taxon>
        <taxon>campanulids</taxon>
        <taxon>Apiales</taxon>
        <taxon>Apiaceae</taxon>
        <taxon>Apioideae</taxon>
        <taxon>apioid superclade</taxon>
        <taxon>Tordylieae</taxon>
        <taxon>Tordyliinae</taxon>
        <taxon>Heracleum</taxon>
    </lineage>
</organism>
<proteinExistence type="predicted"/>
<name>A0AAD8M5U5_9APIA</name>
<accession>A0AAD8M5U5</accession>
<reference evidence="1" key="2">
    <citation type="submission" date="2023-05" db="EMBL/GenBank/DDBJ databases">
        <authorList>
            <person name="Schelkunov M.I."/>
        </authorList>
    </citation>
    <scope>NUCLEOTIDE SEQUENCE</scope>
    <source>
        <strain evidence="1">Hsosn_3</strain>
        <tissue evidence="1">Leaf</tissue>
    </source>
</reference>
<dbReference type="PANTHER" id="PTHR47718">
    <property type="entry name" value="OS01G0519700 PROTEIN"/>
    <property type="match status" value="1"/>
</dbReference>
<keyword evidence="2" id="KW-1185">Reference proteome</keyword>
<dbReference type="PANTHER" id="PTHR47718:SF18">
    <property type="entry name" value="PROTEIN FAR1-RELATED SEQUENCE 5-LIKE"/>
    <property type="match status" value="1"/>
</dbReference>
<dbReference type="EMBL" id="JAUIZM010000010">
    <property type="protein sequence ID" value="KAK1360694.1"/>
    <property type="molecule type" value="Genomic_DNA"/>
</dbReference>
<reference evidence="1" key="1">
    <citation type="submission" date="2023-02" db="EMBL/GenBank/DDBJ databases">
        <title>Genome of toxic invasive species Heracleum sosnowskyi carries increased number of genes despite the absence of recent whole-genome duplications.</title>
        <authorList>
            <person name="Schelkunov M."/>
            <person name="Shtratnikova V."/>
            <person name="Makarenko M."/>
            <person name="Klepikova A."/>
            <person name="Omelchenko D."/>
            <person name="Novikova G."/>
            <person name="Obukhova E."/>
            <person name="Bogdanov V."/>
            <person name="Penin A."/>
            <person name="Logacheva M."/>
        </authorList>
    </citation>
    <scope>NUCLEOTIDE SEQUENCE</scope>
    <source>
        <strain evidence="1">Hsosn_3</strain>
        <tissue evidence="1">Leaf</tissue>
    </source>
</reference>
<comment type="caution">
    <text evidence="1">The sequence shown here is derived from an EMBL/GenBank/DDBJ whole genome shotgun (WGS) entry which is preliminary data.</text>
</comment>
<evidence type="ECO:0000313" key="1">
    <source>
        <dbReference type="EMBL" id="KAK1360694.1"/>
    </source>
</evidence>
<dbReference type="Proteomes" id="UP001237642">
    <property type="component" value="Unassembled WGS sequence"/>
</dbReference>